<name>A0A379MNS2_9BACT</name>
<comment type="function">
    <text evidence="2">One of several proteins that assist in the late maturation steps of the functional core of the 30S ribosomal subunit. Associates with free 30S ribosomal subunits (but not with 30S subunits that are part of 70S ribosomes or polysomes). Required for efficient processing of 16S rRNA. May interact with the 5'-terminal helix region of 16S rRNA.</text>
</comment>
<protein>
    <recommendedName>
        <fullName evidence="2">Ribosome-binding factor A</fullName>
    </recommendedName>
</protein>
<dbReference type="SUPFAM" id="SSF89919">
    <property type="entry name" value="Ribosome-binding factor A, RbfA"/>
    <property type="match status" value="1"/>
</dbReference>
<dbReference type="EMBL" id="UGVL01000001">
    <property type="protein sequence ID" value="SUE33248.1"/>
    <property type="molecule type" value="Genomic_DNA"/>
</dbReference>
<dbReference type="NCBIfam" id="TIGR00082">
    <property type="entry name" value="rbfA"/>
    <property type="match status" value="1"/>
</dbReference>
<comment type="subcellular location">
    <subcellularLocation>
        <location evidence="2">Cytoplasm</location>
    </subcellularLocation>
</comment>
<comment type="subunit">
    <text evidence="2">Monomer. Binds 30S ribosomal subunits, but not 50S ribosomal subunits or 70S ribosomes.</text>
</comment>
<organism evidence="3 4">
    <name type="scientific">Rikenella microfusus</name>
    <dbReference type="NCBI Taxonomy" id="28139"/>
    <lineage>
        <taxon>Bacteria</taxon>
        <taxon>Pseudomonadati</taxon>
        <taxon>Bacteroidota</taxon>
        <taxon>Bacteroidia</taxon>
        <taxon>Bacteroidales</taxon>
        <taxon>Rikenellaceae</taxon>
        <taxon>Rikenella</taxon>
    </lineage>
</organism>
<dbReference type="RefSeq" id="WP_037291551.1">
    <property type="nucleotide sequence ID" value="NZ_CANTWR010000017.1"/>
</dbReference>
<evidence type="ECO:0000313" key="3">
    <source>
        <dbReference type="EMBL" id="SUE33248.1"/>
    </source>
</evidence>
<dbReference type="GO" id="GO:0030490">
    <property type="term" value="P:maturation of SSU-rRNA"/>
    <property type="evidence" value="ECO:0007669"/>
    <property type="project" value="UniProtKB-UniRule"/>
</dbReference>
<accession>A0A379MNS2</accession>
<dbReference type="PANTHER" id="PTHR33515">
    <property type="entry name" value="RIBOSOME-BINDING FACTOR A, CHLOROPLASTIC-RELATED"/>
    <property type="match status" value="1"/>
</dbReference>
<comment type="similarity">
    <text evidence="2">Belongs to the RbfA family.</text>
</comment>
<keyword evidence="2" id="KW-0963">Cytoplasm</keyword>
<evidence type="ECO:0000256" key="2">
    <source>
        <dbReference type="HAMAP-Rule" id="MF_00003"/>
    </source>
</evidence>
<dbReference type="InterPro" id="IPR015946">
    <property type="entry name" value="KH_dom-like_a/b"/>
</dbReference>
<dbReference type="HAMAP" id="MF_00003">
    <property type="entry name" value="RbfA"/>
    <property type="match status" value="1"/>
</dbReference>
<keyword evidence="1 2" id="KW-0690">Ribosome biogenesis</keyword>
<dbReference type="PANTHER" id="PTHR33515:SF1">
    <property type="entry name" value="RIBOSOME-BINDING FACTOR A, CHLOROPLASTIC-RELATED"/>
    <property type="match status" value="1"/>
</dbReference>
<gene>
    <name evidence="2 3" type="primary">rbfA</name>
    <name evidence="3" type="ORF">NCTC11190_00451</name>
</gene>
<reference evidence="3 4" key="1">
    <citation type="submission" date="2018-06" db="EMBL/GenBank/DDBJ databases">
        <authorList>
            <consortium name="Pathogen Informatics"/>
            <person name="Doyle S."/>
        </authorList>
    </citation>
    <scope>NUCLEOTIDE SEQUENCE [LARGE SCALE GENOMIC DNA]</scope>
    <source>
        <strain evidence="3 4">NCTC11190</strain>
    </source>
</reference>
<evidence type="ECO:0000313" key="4">
    <source>
        <dbReference type="Proteomes" id="UP000255233"/>
    </source>
</evidence>
<dbReference type="GO" id="GO:0043024">
    <property type="term" value="F:ribosomal small subunit binding"/>
    <property type="evidence" value="ECO:0007669"/>
    <property type="project" value="TreeGrafter"/>
</dbReference>
<keyword evidence="4" id="KW-1185">Reference proteome</keyword>
<dbReference type="InterPro" id="IPR000238">
    <property type="entry name" value="RbfA"/>
</dbReference>
<proteinExistence type="inferred from homology"/>
<dbReference type="OrthoDB" id="9811910at2"/>
<dbReference type="Gene3D" id="3.30.300.20">
    <property type="match status" value="1"/>
</dbReference>
<dbReference type="InterPro" id="IPR023799">
    <property type="entry name" value="RbfA_dom_sf"/>
</dbReference>
<sequence>MEREETTRQQKVGRQIQKDISDIFLKEARHLVQGSMVTVSKVRVSPDLTFAKIYLSVFPFDKGTATLGTLKDNTSMIRYELGKRVKNQLRTVPEIAFAIDDSLEYVDRIEKLIQE</sequence>
<dbReference type="Proteomes" id="UP000255233">
    <property type="component" value="Unassembled WGS sequence"/>
</dbReference>
<evidence type="ECO:0000256" key="1">
    <source>
        <dbReference type="ARBA" id="ARBA00022517"/>
    </source>
</evidence>
<dbReference type="STRING" id="880526.GCA_000427365_00993"/>
<dbReference type="GO" id="GO:0005829">
    <property type="term" value="C:cytosol"/>
    <property type="evidence" value="ECO:0007669"/>
    <property type="project" value="TreeGrafter"/>
</dbReference>
<dbReference type="AlphaFoldDB" id="A0A379MNS2"/>
<dbReference type="Pfam" id="PF02033">
    <property type="entry name" value="RBFA"/>
    <property type="match status" value="1"/>
</dbReference>